<dbReference type="SMART" id="SM00855">
    <property type="entry name" value="PGAM"/>
    <property type="match status" value="1"/>
</dbReference>
<name>A0A5B0P885_PUCGR</name>
<dbReference type="Proteomes" id="UP000325313">
    <property type="component" value="Unassembled WGS sequence"/>
</dbReference>
<gene>
    <name evidence="4" type="ORF">PGT21_018307</name>
    <name evidence="5" type="ORF">PGTUg99_034394</name>
</gene>
<reference evidence="6 7" key="1">
    <citation type="submission" date="2019-05" db="EMBL/GenBank/DDBJ databases">
        <title>Emergence of the Ug99 lineage of the wheat stem rust pathogen through somatic hybridization.</title>
        <authorList>
            <person name="Li F."/>
            <person name="Upadhyaya N.M."/>
            <person name="Sperschneider J."/>
            <person name="Matny O."/>
            <person name="Nguyen-Phuc H."/>
            <person name="Mago R."/>
            <person name="Raley C."/>
            <person name="Miller M.E."/>
            <person name="Silverstein K.A.T."/>
            <person name="Henningsen E."/>
            <person name="Hirsch C.D."/>
            <person name="Visser B."/>
            <person name="Pretorius Z.A."/>
            <person name="Steffenson B.J."/>
            <person name="Schwessinger B."/>
            <person name="Dodds P.N."/>
            <person name="Figueroa M."/>
        </authorList>
    </citation>
    <scope>NUCLEOTIDE SEQUENCE [LARGE SCALE GENOMIC DNA]</scope>
    <source>
        <strain evidence="4">21-0</strain>
        <strain evidence="5 7">Ug99</strain>
    </source>
</reference>
<dbReference type="InterPro" id="IPR001345">
    <property type="entry name" value="PG/BPGM_mutase_AS"/>
</dbReference>
<proteinExistence type="predicted"/>
<evidence type="ECO:0000313" key="4">
    <source>
        <dbReference type="EMBL" id="KAA1096488.1"/>
    </source>
</evidence>
<dbReference type="SUPFAM" id="SSF53254">
    <property type="entry name" value="Phosphoglycerate mutase-like"/>
    <property type="match status" value="1"/>
</dbReference>
<dbReference type="EMBL" id="VDEP01000102">
    <property type="protein sequence ID" value="KAA1131949.1"/>
    <property type="molecule type" value="Genomic_DNA"/>
</dbReference>
<organism evidence="4 6">
    <name type="scientific">Puccinia graminis f. sp. tritici</name>
    <dbReference type="NCBI Taxonomy" id="56615"/>
    <lineage>
        <taxon>Eukaryota</taxon>
        <taxon>Fungi</taxon>
        <taxon>Dikarya</taxon>
        <taxon>Basidiomycota</taxon>
        <taxon>Pucciniomycotina</taxon>
        <taxon>Pucciniomycetes</taxon>
        <taxon>Pucciniales</taxon>
        <taxon>Pucciniaceae</taxon>
        <taxon>Puccinia</taxon>
    </lineage>
</organism>
<keyword evidence="1" id="KW-0378">Hydrolase</keyword>
<dbReference type="Pfam" id="PF00300">
    <property type="entry name" value="His_Phos_1"/>
    <property type="match status" value="2"/>
</dbReference>
<dbReference type="InterPro" id="IPR013078">
    <property type="entry name" value="His_Pase_superF_clade-1"/>
</dbReference>
<keyword evidence="6" id="KW-1185">Reference proteome</keyword>
<evidence type="ECO:0000256" key="2">
    <source>
        <dbReference type="PIRSR" id="PIRSR613078-2"/>
    </source>
</evidence>
<dbReference type="GO" id="GO:0045820">
    <property type="term" value="P:negative regulation of glycolytic process"/>
    <property type="evidence" value="ECO:0007669"/>
    <property type="project" value="TreeGrafter"/>
</dbReference>
<dbReference type="InterPro" id="IPR029033">
    <property type="entry name" value="His_PPase_superfam"/>
</dbReference>
<dbReference type="EMBL" id="VSWC01000067">
    <property type="protein sequence ID" value="KAA1096488.1"/>
    <property type="molecule type" value="Genomic_DNA"/>
</dbReference>
<evidence type="ECO:0000256" key="3">
    <source>
        <dbReference type="SAM" id="MobiDB-lite"/>
    </source>
</evidence>
<dbReference type="AlphaFoldDB" id="A0A5B0P885"/>
<evidence type="ECO:0000313" key="5">
    <source>
        <dbReference type="EMBL" id="KAA1131949.1"/>
    </source>
</evidence>
<dbReference type="OrthoDB" id="354304at2759"/>
<evidence type="ECO:0000313" key="6">
    <source>
        <dbReference type="Proteomes" id="UP000324748"/>
    </source>
</evidence>
<dbReference type="GO" id="GO:0043456">
    <property type="term" value="P:regulation of pentose-phosphate shunt"/>
    <property type="evidence" value="ECO:0007669"/>
    <property type="project" value="TreeGrafter"/>
</dbReference>
<feature type="binding site" evidence="2">
    <location>
        <position position="70"/>
    </location>
    <ligand>
        <name>substrate</name>
    </ligand>
</feature>
<dbReference type="Proteomes" id="UP000324748">
    <property type="component" value="Unassembled WGS sequence"/>
</dbReference>
<dbReference type="GO" id="GO:0005829">
    <property type="term" value="C:cytosol"/>
    <property type="evidence" value="ECO:0007669"/>
    <property type="project" value="TreeGrafter"/>
</dbReference>
<comment type="caution">
    <text evidence="4">The sequence shown here is derived from an EMBL/GenBank/DDBJ whole genome shotgun (WGS) entry which is preliminary data.</text>
</comment>
<evidence type="ECO:0000256" key="1">
    <source>
        <dbReference type="ARBA" id="ARBA00022801"/>
    </source>
</evidence>
<accession>A0A5B0P885</accession>
<feature type="region of interest" description="Disordered" evidence="3">
    <location>
        <begin position="84"/>
        <end position="108"/>
    </location>
</feature>
<feature type="binding site" evidence="2">
    <location>
        <begin position="20"/>
        <end position="27"/>
    </location>
    <ligand>
        <name>substrate</name>
    </ligand>
</feature>
<protein>
    <recommendedName>
        <fullName evidence="8">Phosphoglycerate mutase-like protein</fullName>
    </recommendedName>
</protein>
<dbReference type="PANTHER" id="PTHR46517">
    <property type="entry name" value="FRUCTOSE-2,6-BISPHOSPHATASE TIGAR"/>
    <property type="match status" value="1"/>
</dbReference>
<dbReference type="PROSITE" id="PS00175">
    <property type="entry name" value="PG_MUTASE"/>
    <property type="match status" value="1"/>
</dbReference>
<feature type="compositionally biased region" description="Polar residues" evidence="3">
    <location>
        <begin position="84"/>
        <end position="94"/>
    </location>
</feature>
<sequence>MTTTTTNDHLLRVLTLTLVRHGESTDNIIPIWAGHRDATLTNFGHSQAQRLGDSLKDQDFDRIFCSDLKRAHLTANQIRIQNLKNPVITPSSDQSNRDEESNDQGTAKKKSDLVVLPLIREQNFGEAEGERWDTGRCTYEGFYSNKALKFKDGESRDDVYERAAKFHKEVIIPEWSSILSNDQPTKHKAVHFCIVSHGIFLSELIAYLKAFVEPSGGSSNPEHFSNTGWERINLTWNWSADHHQPLELVSLKKLHSNVTQHLTGLKRQPGGIGNAPWDPNQSKLDAFFSVSPKK</sequence>
<dbReference type="InterPro" id="IPR051695">
    <property type="entry name" value="Phosphoglycerate_Mutase"/>
</dbReference>
<dbReference type="PANTHER" id="PTHR46517:SF1">
    <property type="entry name" value="FRUCTOSE-2,6-BISPHOSPHATASE TIGAR"/>
    <property type="match status" value="1"/>
</dbReference>
<evidence type="ECO:0000313" key="7">
    <source>
        <dbReference type="Proteomes" id="UP000325313"/>
    </source>
</evidence>
<dbReference type="Gene3D" id="3.40.50.1240">
    <property type="entry name" value="Phosphoglycerate mutase-like"/>
    <property type="match status" value="1"/>
</dbReference>
<dbReference type="GO" id="GO:0004331">
    <property type="term" value="F:fructose-2,6-bisphosphate 2-phosphatase activity"/>
    <property type="evidence" value="ECO:0007669"/>
    <property type="project" value="TreeGrafter"/>
</dbReference>
<dbReference type="CDD" id="cd07067">
    <property type="entry name" value="HP_PGM_like"/>
    <property type="match status" value="1"/>
</dbReference>
<evidence type="ECO:0008006" key="8">
    <source>
        <dbReference type="Google" id="ProtNLM"/>
    </source>
</evidence>